<dbReference type="GO" id="GO:0003677">
    <property type="term" value="F:DNA binding"/>
    <property type="evidence" value="ECO:0007669"/>
    <property type="project" value="UniProtKB-KW"/>
</dbReference>
<feature type="domain" description="HTH merR-type" evidence="4">
    <location>
        <begin position="1"/>
        <end position="69"/>
    </location>
</feature>
<dbReference type="Pfam" id="PF09278">
    <property type="entry name" value="MerR-DNA-bind"/>
    <property type="match status" value="1"/>
</dbReference>
<dbReference type="PANTHER" id="PTHR30204">
    <property type="entry name" value="REDOX-CYCLING DRUG-SENSING TRANSCRIPTIONAL ACTIVATOR SOXR"/>
    <property type="match status" value="1"/>
</dbReference>
<gene>
    <name evidence="5" type="ORF">IP93_03051</name>
</gene>
<dbReference type="InterPro" id="IPR009061">
    <property type="entry name" value="DNA-bd_dom_put_sf"/>
</dbReference>
<dbReference type="PANTHER" id="PTHR30204:SF94">
    <property type="entry name" value="HEAVY METAL-DEPENDENT TRANSCRIPTIONAL REGULATOR HI_0293-RELATED"/>
    <property type="match status" value="1"/>
</dbReference>
<evidence type="ECO:0000313" key="6">
    <source>
        <dbReference type="Proteomes" id="UP000316471"/>
    </source>
</evidence>
<dbReference type="OrthoDB" id="9808480at2"/>
<evidence type="ECO:0000256" key="3">
    <source>
        <dbReference type="ARBA" id="ARBA00023163"/>
    </source>
</evidence>
<proteinExistence type="predicted"/>
<sequence>MKISEAAAASGCHLETIRYYERVGLIPSPNRTGSGYRAYTLADVERLRFVSRGRELGFSLEEIRSLLRLNDDPKLSCSDVDALARVHLADIHQRIEALTRMAGELERVIAQCAGGERGTCTILGALRHTGHDVTSCADPGCRP</sequence>
<dbReference type="InterPro" id="IPR000551">
    <property type="entry name" value="MerR-type_HTH_dom"/>
</dbReference>
<evidence type="ECO:0000256" key="2">
    <source>
        <dbReference type="ARBA" id="ARBA00023125"/>
    </source>
</evidence>
<keyword evidence="2" id="KW-0238">DNA-binding</keyword>
<evidence type="ECO:0000259" key="4">
    <source>
        <dbReference type="PROSITE" id="PS50937"/>
    </source>
</evidence>
<dbReference type="SMART" id="SM00422">
    <property type="entry name" value="HTH_MERR"/>
    <property type="match status" value="1"/>
</dbReference>
<name>A0A562LCY4_9GAMM</name>
<accession>A0A562LCY4</accession>
<dbReference type="GO" id="GO:0003700">
    <property type="term" value="F:DNA-binding transcription factor activity"/>
    <property type="evidence" value="ECO:0007669"/>
    <property type="project" value="InterPro"/>
</dbReference>
<keyword evidence="1" id="KW-0805">Transcription regulation</keyword>
<dbReference type="Gene3D" id="1.10.1660.10">
    <property type="match status" value="1"/>
</dbReference>
<dbReference type="Pfam" id="PF00376">
    <property type="entry name" value="MerR"/>
    <property type="match status" value="1"/>
</dbReference>
<evidence type="ECO:0000256" key="1">
    <source>
        <dbReference type="ARBA" id="ARBA00023015"/>
    </source>
</evidence>
<dbReference type="AlphaFoldDB" id="A0A562LCY4"/>
<reference evidence="5 6" key="1">
    <citation type="journal article" date="2015" name="Stand. Genomic Sci.">
        <title>Genomic Encyclopedia of Bacterial and Archaeal Type Strains, Phase III: the genomes of soil and plant-associated and newly described type strains.</title>
        <authorList>
            <person name="Whitman W.B."/>
            <person name="Woyke T."/>
            <person name="Klenk H.P."/>
            <person name="Zhou Y."/>
            <person name="Lilburn T.G."/>
            <person name="Beck B.J."/>
            <person name="De Vos P."/>
            <person name="Vandamme P."/>
            <person name="Eisen J.A."/>
            <person name="Garrity G."/>
            <person name="Hugenholtz P."/>
            <person name="Kyrpides N.C."/>
        </authorList>
    </citation>
    <scope>NUCLEOTIDE SEQUENCE [LARGE SCALE GENOMIC DNA]</scope>
    <source>
        <strain evidence="5 6">CGMCC 1.10136</strain>
    </source>
</reference>
<dbReference type="CDD" id="cd04785">
    <property type="entry name" value="HTH_CadR-PbrR-like"/>
    <property type="match status" value="1"/>
</dbReference>
<keyword evidence="3" id="KW-0804">Transcription</keyword>
<keyword evidence="6" id="KW-1185">Reference proteome</keyword>
<dbReference type="PROSITE" id="PS00552">
    <property type="entry name" value="HTH_MERR_1"/>
    <property type="match status" value="1"/>
</dbReference>
<evidence type="ECO:0000313" key="5">
    <source>
        <dbReference type="EMBL" id="TWI05416.1"/>
    </source>
</evidence>
<dbReference type="PROSITE" id="PS50937">
    <property type="entry name" value="HTH_MERR_2"/>
    <property type="match status" value="1"/>
</dbReference>
<dbReference type="PRINTS" id="PR00040">
    <property type="entry name" value="HTHMERR"/>
</dbReference>
<dbReference type="SUPFAM" id="SSF46955">
    <property type="entry name" value="Putative DNA-binding domain"/>
    <property type="match status" value="1"/>
</dbReference>
<dbReference type="EMBL" id="VLKP01000019">
    <property type="protein sequence ID" value="TWI05416.1"/>
    <property type="molecule type" value="Genomic_DNA"/>
</dbReference>
<organism evidence="5 6">
    <name type="scientific">Aerolutibacter ruishenii</name>
    <dbReference type="NCBI Taxonomy" id="686800"/>
    <lineage>
        <taxon>Bacteria</taxon>
        <taxon>Pseudomonadati</taxon>
        <taxon>Pseudomonadota</taxon>
        <taxon>Gammaproteobacteria</taxon>
        <taxon>Lysobacterales</taxon>
        <taxon>Lysobacteraceae</taxon>
        <taxon>Aerolutibacter</taxon>
    </lineage>
</organism>
<dbReference type="InterPro" id="IPR015358">
    <property type="entry name" value="Tscrpt_reg_MerR_DNA-bd"/>
</dbReference>
<comment type="caution">
    <text evidence="5">The sequence shown here is derived from an EMBL/GenBank/DDBJ whole genome shotgun (WGS) entry which is preliminary data.</text>
</comment>
<dbReference type="Proteomes" id="UP000316471">
    <property type="component" value="Unassembled WGS sequence"/>
</dbReference>
<dbReference type="InterPro" id="IPR047057">
    <property type="entry name" value="MerR_fam"/>
</dbReference>
<dbReference type="RefSeq" id="WP_144817111.1">
    <property type="nucleotide sequence ID" value="NZ_VLKP01000019.1"/>
</dbReference>
<protein>
    <submittedName>
        <fullName evidence="5">Transcriptional regulator, MerR family</fullName>
    </submittedName>
</protein>